<dbReference type="Pfam" id="PF00583">
    <property type="entry name" value="Acetyltransf_1"/>
    <property type="match status" value="1"/>
</dbReference>
<dbReference type="InterPro" id="IPR017255">
    <property type="entry name" value="AcTrfase_GNAT_prd"/>
</dbReference>
<dbReference type="PIRSF" id="PIRSF037663">
    <property type="entry name" value="Acetyltransf_GNAT_prd"/>
    <property type="match status" value="1"/>
</dbReference>
<feature type="domain" description="N-acetyltransferase" evidence="3">
    <location>
        <begin position="1"/>
        <end position="146"/>
    </location>
</feature>
<evidence type="ECO:0000256" key="1">
    <source>
        <dbReference type="ARBA" id="ARBA00022679"/>
    </source>
</evidence>
<gene>
    <name evidence="4" type="ORF">BJP51_03845</name>
</gene>
<proteinExistence type="predicted"/>
<dbReference type="InterPro" id="IPR050832">
    <property type="entry name" value="Bact_Acetyltransf"/>
</dbReference>
<organism evidence="4 5">
    <name type="scientific">Paenibacillus odorifer</name>
    <dbReference type="NCBI Taxonomy" id="189426"/>
    <lineage>
        <taxon>Bacteria</taxon>
        <taxon>Bacillati</taxon>
        <taxon>Bacillota</taxon>
        <taxon>Bacilli</taxon>
        <taxon>Bacillales</taxon>
        <taxon>Paenibacillaceae</taxon>
        <taxon>Paenibacillus</taxon>
    </lineage>
</organism>
<dbReference type="InterPro" id="IPR016181">
    <property type="entry name" value="Acyl_CoA_acyltransferase"/>
</dbReference>
<accession>A0A1R0X063</accession>
<dbReference type="PROSITE" id="PS51186">
    <property type="entry name" value="GNAT"/>
    <property type="match status" value="1"/>
</dbReference>
<evidence type="ECO:0000313" key="5">
    <source>
        <dbReference type="Proteomes" id="UP000187465"/>
    </source>
</evidence>
<keyword evidence="2" id="KW-0012">Acyltransferase</keyword>
<dbReference type="SUPFAM" id="SSF55729">
    <property type="entry name" value="Acyl-CoA N-acyltransferases (Nat)"/>
    <property type="match status" value="1"/>
</dbReference>
<sequence>MIREARADDWQDIEELLEQLGYPNTEMFMQEKIEKLILHPDEELLVFEEDDKVVACISMHYIPQLGLVGETAIISYLVVSNAIRSKGIGRKLEEYCAELARKRNCDNIQVHCHSRRTDAHRFYARQGFVEAPKYFSKSLKESESSF</sequence>
<dbReference type="PANTHER" id="PTHR43877">
    <property type="entry name" value="AMINOALKYLPHOSPHONATE N-ACETYLTRANSFERASE-RELATED-RELATED"/>
    <property type="match status" value="1"/>
</dbReference>
<dbReference type="RefSeq" id="WP_076141388.1">
    <property type="nucleotide sequence ID" value="NZ_MKQL01000066.1"/>
</dbReference>
<dbReference type="CDD" id="cd04301">
    <property type="entry name" value="NAT_SF"/>
    <property type="match status" value="1"/>
</dbReference>
<dbReference type="InterPro" id="IPR000182">
    <property type="entry name" value="GNAT_dom"/>
</dbReference>
<dbReference type="AlphaFoldDB" id="A0A1R0X063"/>
<dbReference type="Proteomes" id="UP000187465">
    <property type="component" value="Unassembled WGS sequence"/>
</dbReference>
<protein>
    <submittedName>
        <fullName evidence="4">GNAT family N-acetyltransferase</fullName>
    </submittedName>
</protein>
<dbReference type="EMBL" id="MKQP01000045">
    <property type="protein sequence ID" value="OMD25394.1"/>
    <property type="molecule type" value="Genomic_DNA"/>
</dbReference>
<reference evidence="4 5" key="1">
    <citation type="submission" date="2016-10" db="EMBL/GenBank/DDBJ databases">
        <title>Paenibacillus species isolates.</title>
        <authorList>
            <person name="Beno S.M."/>
        </authorList>
    </citation>
    <scope>NUCLEOTIDE SEQUENCE [LARGE SCALE GENOMIC DNA]</scope>
    <source>
        <strain evidence="4 5">FSL H7-0604</strain>
    </source>
</reference>
<evidence type="ECO:0000259" key="3">
    <source>
        <dbReference type="PROSITE" id="PS51186"/>
    </source>
</evidence>
<keyword evidence="1 4" id="KW-0808">Transferase</keyword>
<dbReference type="Gene3D" id="3.40.630.30">
    <property type="match status" value="1"/>
</dbReference>
<comment type="caution">
    <text evidence="4">The sequence shown here is derived from an EMBL/GenBank/DDBJ whole genome shotgun (WGS) entry which is preliminary data.</text>
</comment>
<evidence type="ECO:0000313" key="4">
    <source>
        <dbReference type="EMBL" id="OMD25394.1"/>
    </source>
</evidence>
<name>A0A1R0X063_9BACL</name>
<dbReference type="GO" id="GO:0016747">
    <property type="term" value="F:acyltransferase activity, transferring groups other than amino-acyl groups"/>
    <property type="evidence" value="ECO:0007669"/>
    <property type="project" value="InterPro"/>
</dbReference>
<evidence type="ECO:0000256" key="2">
    <source>
        <dbReference type="ARBA" id="ARBA00023315"/>
    </source>
</evidence>